<keyword evidence="3" id="KW-1185">Reference proteome</keyword>
<dbReference type="EMBL" id="SLXQ01000001">
    <property type="protein sequence ID" value="TCP57093.1"/>
    <property type="molecule type" value="Genomic_DNA"/>
</dbReference>
<comment type="caution">
    <text evidence="2">The sequence shown here is derived from an EMBL/GenBank/DDBJ whole genome shotgun (WGS) entry which is preliminary data.</text>
</comment>
<evidence type="ECO:0000313" key="3">
    <source>
        <dbReference type="Proteomes" id="UP000294911"/>
    </source>
</evidence>
<evidence type="ECO:0000256" key="1">
    <source>
        <dbReference type="SAM" id="Phobius"/>
    </source>
</evidence>
<keyword evidence="1" id="KW-1133">Transmembrane helix</keyword>
<keyword evidence="1" id="KW-0472">Membrane</keyword>
<keyword evidence="1" id="KW-0812">Transmembrane</keyword>
<dbReference type="RefSeq" id="WP_243658750.1">
    <property type="nucleotide sequence ID" value="NZ_SLXQ01000001.1"/>
</dbReference>
<dbReference type="Proteomes" id="UP000294911">
    <property type="component" value="Unassembled WGS sequence"/>
</dbReference>
<proteinExistence type="predicted"/>
<accession>A0A4R2R3F5</accession>
<feature type="transmembrane region" description="Helical" evidence="1">
    <location>
        <begin position="100"/>
        <end position="116"/>
    </location>
</feature>
<protein>
    <submittedName>
        <fullName evidence="2">Uncharacterized protein</fullName>
    </submittedName>
</protein>
<gene>
    <name evidence="2" type="ORF">EV191_1011045</name>
</gene>
<evidence type="ECO:0000313" key="2">
    <source>
        <dbReference type="EMBL" id="TCP57093.1"/>
    </source>
</evidence>
<feature type="transmembrane region" description="Helical" evidence="1">
    <location>
        <begin position="27"/>
        <end position="47"/>
    </location>
</feature>
<name>A0A4R2R3F5_9PSEU</name>
<dbReference type="AlphaFoldDB" id="A0A4R2R3F5"/>
<organism evidence="2 3">
    <name type="scientific">Tamaricihabitans halophyticus</name>
    <dbReference type="NCBI Taxonomy" id="1262583"/>
    <lineage>
        <taxon>Bacteria</taxon>
        <taxon>Bacillati</taxon>
        <taxon>Actinomycetota</taxon>
        <taxon>Actinomycetes</taxon>
        <taxon>Pseudonocardiales</taxon>
        <taxon>Pseudonocardiaceae</taxon>
        <taxon>Tamaricihabitans</taxon>
    </lineage>
</organism>
<feature type="transmembrane region" description="Helical" evidence="1">
    <location>
        <begin position="73"/>
        <end position="93"/>
    </location>
</feature>
<feature type="transmembrane region" description="Helical" evidence="1">
    <location>
        <begin position="141"/>
        <end position="161"/>
    </location>
</feature>
<feature type="transmembrane region" description="Helical" evidence="1">
    <location>
        <begin position="173"/>
        <end position="197"/>
    </location>
</feature>
<sequence length="250" mass="26959">MQDTDNNHTASIDSAADRAVSFRRAGWVLFTVSAALSVLSMAVPALIDHPLTTERGEIRRYVDVFEEANLPTWWSTGLLVLATLTHLVVAVLARARRAPSAWAWFGSAVLLGALSLDDHTMLHERLDRIGERFVTFDGFPFYWLIPGVFAGALIAIAFAVLAVRLRGAARWCIVLGCAVLLASALGGEVLQGVLIAVGESGPLYVLTYHAEELGENIGTLLLLAAAAQSVTVTERSGNYQLAYTQHSASR</sequence>
<reference evidence="2 3" key="1">
    <citation type="submission" date="2019-03" db="EMBL/GenBank/DDBJ databases">
        <title>Genomic Encyclopedia of Type Strains, Phase IV (KMG-IV): sequencing the most valuable type-strain genomes for metagenomic binning, comparative biology and taxonomic classification.</title>
        <authorList>
            <person name="Goeker M."/>
        </authorList>
    </citation>
    <scope>NUCLEOTIDE SEQUENCE [LARGE SCALE GENOMIC DNA]</scope>
    <source>
        <strain evidence="2 3">DSM 45765</strain>
    </source>
</reference>